<gene>
    <name evidence="3" type="ORF">F6X53_00885</name>
</gene>
<feature type="chain" id="PRO_5026677949" evidence="2">
    <location>
        <begin position="23"/>
        <end position="125"/>
    </location>
</feature>
<evidence type="ECO:0000313" key="3">
    <source>
        <dbReference type="EMBL" id="KAB1081690.1"/>
    </source>
</evidence>
<name>A0A6L3T5L2_9HYPH</name>
<dbReference type="RefSeq" id="WP_150996246.1">
    <property type="nucleotide sequence ID" value="NZ_BPQY01000114.1"/>
</dbReference>
<dbReference type="Proteomes" id="UP000474159">
    <property type="component" value="Unassembled WGS sequence"/>
</dbReference>
<protein>
    <submittedName>
        <fullName evidence="3">Photosystem reaction center subunit H</fullName>
    </submittedName>
</protein>
<feature type="signal peptide" evidence="2">
    <location>
        <begin position="1"/>
        <end position="22"/>
    </location>
</feature>
<dbReference type="AlphaFoldDB" id="A0A6L3T5L2"/>
<reference evidence="3 4" key="1">
    <citation type="submission" date="2019-09" db="EMBL/GenBank/DDBJ databases">
        <title>YIM 48816 draft genome.</title>
        <authorList>
            <person name="Jiang L."/>
        </authorList>
    </citation>
    <scope>NUCLEOTIDE SEQUENCE [LARGE SCALE GENOMIC DNA]</scope>
    <source>
        <strain evidence="3 4">YIM 48816</strain>
    </source>
</reference>
<keyword evidence="2" id="KW-0732">Signal</keyword>
<evidence type="ECO:0000256" key="2">
    <source>
        <dbReference type="SAM" id="SignalP"/>
    </source>
</evidence>
<comment type="caution">
    <text evidence="3">The sequence shown here is derived from an EMBL/GenBank/DDBJ whole genome shotgun (WGS) entry which is preliminary data.</text>
</comment>
<evidence type="ECO:0000256" key="1">
    <source>
        <dbReference type="SAM" id="MobiDB-lite"/>
    </source>
</evidence>
<dbReference type="EMBL" id="VZZK01000001">
    <property type="protein sequence ID" value="KAB1081690.1"/>
    <property type="molecule type" value="Genomic_DNA"/>
</dbReference>
<dbReference type="OrthoDB" id="8287480at2"/>
<sequence>MRLALTLPLILAAFGLGGAAEAACDVKGAKLEEAIAQKSELRETANKQTVRDLRTLRDAAIVLDTYKYGAECERLIEIVKALAANPEKTIEQGGDTDEDKAESLEEARAPKAPPPADSSTAPRPK</sequence>
<keyword evidence="4" id="KW-1185">Reference proteome</keyword>
<accession>A0A6L3T5L2</accession>
<organism evidence="3 4">
    <name type="scientific">Methylobacterium soli</name>
    <dbReference type="NCBI Taxonomy" id="553447"/>
    <lineage>
        <taxon>Bacteria</taxon>
        <taxon>Pseudomonadati</taxon>
        <taxon>Pseudomonadota</taxon>
        <taxon>Alphaproteobacteria</taxon>
        <taxon>Hyphomicrobiales</taxon>
        <taxon>Methylobacteriaceae</taxon>
        <taxon>Methylobacterium</taxon>
    </lineage>
</organism>
<proteinExistence type="predicted"/>
<evidence type="ECO:0000313" key="4">
    <source>
        <dbReference type="Proteomes" id="UP000474159"/>
    </source>
</evidence>
<feature type="region of interest" description="Disordered" evidence="1">
    <location>
        <begin position="86"/>
        <end position="125"/>
    </location>
</feature>